<evidence type="ECO:0000313" key="1">
    <source>
        <dbReference type="EMBL" id="MEN2468408.1"/>
    </source>
</evidence>
<keyword evidence="2" id="KW-1185">Reference proteome</keyword>
<accession>A0ABU9W8R0</accession>
<gene>
    <name evidence="1" type="ORF">VOI36_00775</name>
</gene>
<comment type="caution">
    <text evidence="1">The sequence shown here is derived from an EMBL/GenBank/DDBJ whole genome shotgun (WGS) entry which is preliminary data.</text>
</comment>
<proteinExistence type="predicted"/>
<reference evidence="1 2" key="1">
    <citation type="submission" date="2024-05" db="EMBL/GenBank/DDBJ databases">
        <title>Burkholderia sp. Nov. a novel bacteria isolated from rhizosphere soil of Camellia sinensis.</title>
        <authorList>
            <person name="Dong Y."/>
        </authorList>
    </citation>
    <scope>NUCLEOTIDE SEQUENCE [LARGE SCALE GENOMIC DNA]</scope>
    <source>
        <strain evidence="1 2">GS2Y</strain>
    </source>
</reference>
<protein>
    <submittedName>
        <fullName evidence="1">Uncharacterized protein</fullName>
    </submittedName>
</protein>
<evidence type="ECO:0000313" key="2">
    <source>
        <dbReference type="Proteomes" id="UP001466933"/>
    </source>
</evidence>
<dbReference type="Proteomes" id="UP001466933">
    <property type="component" value="Unassembled WGS sequence"/>
</dbReference>
<dbReference type="EMBL" id="JBCPYA010000001">
    <property type="protein sequence ID" value="MEN2468408.1"/>
    <property type="molecule type" value="Genomic_DNA"/>
</dbReference>
<dbReference type="RefSeq" id="WP_343490362.1">
    <property type="nucleotide sequence ID" value="NZ_JBCPYA010000001.1"/>
</dbReference>
<sequence>MKLRATQVVAWRFRSRAAHGLDVASPDRIVQDSRRRNDARGITEHA</sequence>
<organism evidence="1 2">
    <name type="scientific">Burkholderia theae</name>
    <dbReference type="NCBI Taxonomy" id="3143496"/>
    <lineage>
        <taxon>Bacteria</taxon>
        <taxon>Pseudomonadati</taxon>
        <taxon>Pseudomonadota</taxon>
        <taxon>Betaproteobacteria</taxon>
        <taxon>Burkholderiales</taxon>
        <taxon>Burkholderiaceae</taxon>
        <taxon>Burkholderia</taxon>
    </lineage>
</organism>
<name>A0ABU9W8R0_9BURK</name>